<name>A0A1F5SZY4_9BACT</name>
<reference evidence="2 3" key="1">
    <citation type="journal article" date="2016" name="Nat. Commun.">
        <title>Thousands of microbial genomes shed light on interconnected biogeochemical processes in an aquifer system.</title>
        <authorList>
            <person name="Anantharaman K."/>
            <person name="Brown C.T."/>
            <person name="Hug L.A."/>
            <person name="Sharon I."/>
            <person name="Castelle C.J."/>
            <person name="Probst A.J."/>
            <person name="Thomas B.C."/>
            <person name="Singh A."/>
            <person name="Wilkins M.J."/>
            <person name="Karaoz U."/>
            <person name="Brodie E.L."/>
            <person name="Williams K.H."/>
            <person name="Hubbard S.S."/>
            <person name="Banfield J.F."/>
        </authorList>
    </citation>
    <scope>NUCLEOTIDE SEQUENCE [LARGE SCALE GENOMIC DNA]</scope>
</reference>
<dbReference type="STRING" id="1798002.A2478_03035"/>
<feature type="compositionally biased region" description="Acidic residues" evidence="1">
    <location>
        <begin position="35"/>
        <end position="92"/>
    </location>
</feature>
<dbReference type="EMBL" id="MFGJ01000006">
    <property type="protein sequence ID" value="OGF32275.1"/>
    <property type="molecule type" value="Genomic_DNA"/>
</dbReference>
<protein>
    <submittedName>
        <fullName evidence="2">Uncharacterized protein</fullName>
    </submittedName>
</protein>
<dbReference type="AlphaFoldDB" id="A0A1F5SZY4"/>
<sequence>MGMFEWIRSKPKKEEPAIGVFEYEDENGVLRTEGGIEDADDADTPEDEFDNDSEDAEDTFTAREDEDGDADEDAGNEDGHDAEDEGVDDGEE</sequence>
<dbReference type="Proteomes" id="UP000179001">
    <property type="component" value="Unassembled WGS sequence"/>
</dbReference>
<comment type="caution">
    <text evidence="2">The sequence shown here is derived from an EMBL/GenBank/DDBJ whole genome shotgun (WGS) entry which is preliminary data.</text>
</comment>
<gene>
    <name evidence="2" type="ORF">A2478_03035</name>
</gene>
<accession>A0A1F5SZY4</accession>
<evidence type="ECO:0000313" key="2">
    <source>
        <dbReference type="EMBL" id="OGF32275.1"/>
    </source>
</evidence>
<proteinExistence type="predicted"/>
<evidence type="ECO:0000256" key="1">
    <source>
        <dbReference type="SAM" id="MobiDB-lite"/>
    </source>
</evidence>
<evidence type="ECO:0000313" key="3">
    <source>
        <dbReference type="Proteomes" id="UP000179001"/>
    </source>
</evidence>
<organism evidence="2 3">
    <name type="scientific">Candidatus Falkowbacteria bacterium RIFOXYC2_FULL_36_12</name>
    <dbReference type="NCBI Taxonomy" id="1798002"/>
    <lineage>
        <taxon>Bacteria</taxon>
        <taxon>Candidatus Falkowiibacteriota</taxon>
    </lineage>
</organism>
<feature type="region of interest" description="Disordered" evidence="1">
    <location>
        <begin position="24"/>
        <end position="92"/>
    </location>
</feature>